<keyword evidence="6 9" id="KW-0811">Translocation</keyword>
<evidence type="ECO:0000256" key="7">
    <source>
        <dbReference type="ARBA" id="ARBA00023136"/>
    </source>
</evidence>
<evidence type="ECO:0000313" key="13">
    <source>
        <dbReference type="EMBL" id="TRW17368.1"/>
    </source>
</evidence>
<keyword evidence="4 9" id="KW-0732">Signal</keyword>
<dbReference type="EMBL" id="VJWA01000001">
    <property type="protein sequence ID" value="TRW17368.1"/>
    <property type="molecule type" value="Genomic_DNA"/>
</dbReference>
<dbReference type="InterPro" id="IPR005644">
    <property type="entry name" value="NolW-like"/>
</dbReference>
<dbReference type="HAMAP" id="MF_02219">
    <property type="entry name" value="Type_III_secretin"/>
    <property type="match status" value="1"/>
</dbReference>
<dbReference type="GO" id="GO:0030257">
    <property type="term" value="C:type III protein secretion system complex"/>
    <property type="evidence" value="ECO:0007669"/>
    <property type="project" value="UniProtKB-UniRule"/>
</dbReference>
<evidence type="ECO:0000256" key="6">
    <source>
        <dbReference type="ARBA" id="ARBA00023010"/>
    </source>
</evidence>
<evidence type="ECO:0000313" key="14">
    <source>
        <dbReference type="Proteomes" id="UP000317894"/>
    </source>
</evidence>
<dbReference type="InterPro" id="IPR004846">
    <property type="entry name" value="T2SS/T3SS_dom"/>
</dbReference>
<dbReference type="NCBIfam" id="TIGR02516">
    <property type="entry name" value="type_III_yscC"/>
    <property type="match status" value="1"/>
</dbReference>
<dbReference type="RefSeq" id="WP_143554913.1">
    <property type="nucleotide sequence ID" value="NZ_VJWA01000001.1"/>
</dbReference>
<evidence type="ECO:0000256" key="9">
    <source>
        <dbReference type="HAMAP-Rule" id="MF_02219"/>
    </source>
</evidence>
<feature type="chain" id="PRO_5026400579" description="Type 3 secretion system secretin" evidence="9">
    <location>
        <begin position="21"/>
        <end position="592"/>
    </location>
</feature>
<comment type="subcellular location">
    <subcellularLocation>
        <location evidence="1 9 10">Cell outer membrane</location>
    </subcellularLocation>
</comment>
<dbReference type="PANTHER" id="PTHR30332:SF5">
    <property type="entry name" value="SPI-1 TYPE 3 SECRETION SYSTEM SECRETIN"/>
    <property type="match status" value="1"/>
</dbReference>
<dbReference type="PRINTS" id="PR01337">
    <property type="entry name" value="TYPE3OMGPROT"/>
</dbReference>
<evidence type="ECO:0000256" key="5">
    <source>
        <dbReference type="ARBA" id="ARBA00022927"/>
    </source>
</evidence>
<dbReference type="AlphaFoldDB" id="A0A552UGL7"/>
<dbReference type="InterPro" id="IPR004845">
    <property type="entry name" value="T2SS_GspD_CS"/>
</dbReference>
<feature type="domain" description="NolW-like" evidence="12">
    <location>
        <begin position="186"/>
        <end position="326"/>
    </location>
</feature>
<proteinExistence type="inferred from homology"/>
<feature type="signal peptide" evidence="9">
    <location>
        <begin position="1"/>
        <end position="20"/>
    </location>
</feature>
<comment type="function">
    <text evidence="9">Component of the type III secretion system (T3SS), also called injectisome, which is used to inject bacterial effector proteins into eukaryotic host cells. Forms a ring-shaped multimeric structure with an apparent central pore in the outer membrane.</text>
</comment>
<evidence type="ECO:0000256" key="3">
    <source>
        <dbReference type="ARBA" id="ARBA00022448"/>
    </source>
</evidence>
<evidence type="ECO:0000259" key="11">
    <source>
        <dbReference type="Pfam" id="PF00263"/>
    </source>
</evidence>
<evidence type="ECO:0000256" key="1">
    <source>
        <dbReference type="ARBA" id="ARBA00004442"/>
    </source>
</evidence>
<sequence precursor="true">MLRTRLSFAAGVLLASAAVAAPLPSGLPSVTITARDEPIAAFLRNLFNQAGRSVITAPSLTGTVNGSFTGPADKVFRDISRAFNLTGYYDGSAVYIYPSTELTSKSFDVGTGGSSRVIKGVAALGVTDAQNFVRPTGAATVVATGTPRFVEQVADVARAGGAPTTGGIASLNQAPAEPRTVPLEFRVFYLRYARAEDTIVYAGNREVRVPGIATIMRGLVVDERGRGAATSYGSRQIRSSAQRVGGTGLGSVAPDDTQSSVLGLPPVGSVAAGGGMGEEGGVVPASTADVVRIEANPYMNAVIIRDAPQRMAAYESLIRAIDVEPQLVEIEATIIDINTTRARELGIDFRFGSGGFGALFGRGDSSDLQLLPNTGISRQQQAQGIAPTARGLAISTVIGAEREFLSRITALETKGAARVVSRPQVMTLSNIEAVFDRTRTFYVRVAGRQNVDLFNVTAGTTLRVNPSVFRDQGQTRIRVLIGIEDGSISSQSVDAIPIVDRASVNTQALILEGESLLLGGLTSDVDSNSEDKIPLLGDIPVVGNLFKKQRRQRDRIERLFLITPRLASLTPRLPTSATPAALAAPLPMPRKP</sequence>
<dbReference type="GO" id="GO:0030254">
    <property type="term" value="P:protein secretion by the type III secretion system"/>
    <property type="evidence" value="ECO:0007669"/>
    <property type="project" value="UniProtKB-UniRule"/>
</dbReference>
<dbReference type="GO" id="GO:0009279">
    <property type="term" value="C:cell outer membrane"/>
    <property type="evidence" value="ECO:0007669"/>
    <property type="project" value="UniProtKB-SubCell"/>
</dbReference>
<accession>A0A552UGL7</accession>
<dbReference type="Gene3D" id="3.30.1370.120">
    <property type="match status" value="1"/>
</dbReference>
<gene>
    <name evidence="9" type="primary">sctC</name>
    <name evidence="13" type="ORF">FMM06_04120</name>
</gene>
<dbReference type="Proteomes" id="UP000317894">
    <property type="component" value="Unassembled WGS sequence"/>
</dbReference>
<dbReference type="Pfam" id="PF00263">
    <property type="entry name" value="Secretin"/>
    <property type="match status" value="1"/>
</dbReference>
<dbReference type="GO" id="GO:0015627">
    <property type="term" value="C:type II protein secretion system complex"/>
    <property type="evidence" value="ECO:0007669"/>
    <property type="project" value="TreeGrafter"/>
</dbReference>
<name>A0A552UGL7_9SPHN</name>
<evidence type="ECO:0000256" key="2">
    <source>
        <dbReference type="ARBA" id="ARBA00007032"/>
    </source>
</evidence>
<keyword evidence="3 9" id="KW-0813">Transport</keyword>
<dbReference type="Pfam" id="PF03958">
    <property type="entry name" value="Secretin_N"/>
    <property type="match status" value="1"/>
</dbReference>
<organism evidence="13 14">
    <name type="scientific">Glacieibacterium frigidum</name>
    <dbReference type="NCBI Taxonomy" id="2593303"/>
    <lineage>
        <taxon>Bacteria</taxon>
        <taxon>Pseudomonadati</taxon>
        <taxon>Pseudomonadota</taxon>
        <taxon>Alphaproteobacteria</taxon>
        <taxon>Sphingomonadales</taxon>
        <taxon>Sphingosinicellaceae</taxon>
        <taxon>Glacieibacterium</taxon>
    </lineage>
</organism>
<dbReference type="PANTHER" id="PTHR30332">
    <property type="entry name" value="PROBABLE GENERAL SECRETION PATHWAY PROTEIN D"/>
    <property type="match status" value="1"/>
</dbReference>
<comment type="similarity">
    <text evidence="2 9">Belongs to the bacterial secretin family. T3SS SctC subfamily.</text>
</comment>
<keyword evidence="5 9" id="KW-0653">Protein transport</keyword>
<feature type="domain" description="Type II/III secretion system secretin-like" evidence="11">
    <location>
        <begin position="410"/>
        <end position="566"/>
    </location>
</feature>
<keyword evidence="8 9" id="KW-0998">Cell outer membrane</keyword>
<protein>
    <recommendedName>
        <fullName evidence="9">Type 3 secretion system secretin</fullName>
        <shortName evidence="9">T3SS secretin</shortName>
    </recommendedName>
</protein>
<keyword evidence="14" id="KW-1185">Reference proteome</keyword>
<dbReference type="InterPro" id="IPR050810">
    <property type="entry name" value="Bact_Secretion_Sys_Channel"/>
</dbReference>
<dbReference type="Gene3D" id="3.55.50.30">
    <property type="match status" value="1"/>
</dbReference>
<reference evidence="13 14" key="1">
    <citation type="submission" date="2019-07" db="EMBL/GenBank/DDBJ databases">
        <title>Novel species isolated from glacier.</title>
        <authorList>
            <person name="Liu Q."/>
            <person name="Xin Y.-H."/>
        </authorList>
    </citation>
    <scope>NUCLEOTIDE SEQUENCE [LARGE SCALE GENOMIC DNA]</scope>
    <source>
        <strain evidence="13 14">LB1R16</strain>
    </source>
</reference>
<comment type="subunit">
    <text evidence="9">The core secretion machinery of the T3SS is composed of approximately 20 different proteins, including cytoplasmic components, a base, an export apparatus and a needle. This subunit is part of the base, which anchors the injectisome in the bacterial cell envelope. Forms a stable homooligomeric complex.</text>
</comment>
<evidence type="ECO:0000256" key="4">
    <source>
        <dbReference type="ARBA" id="ARBA00022729"/>
    </source>
</evidence>
<evidence type="ECO:0000256" key="8">
    <source>
        <dbReference type="ARBA" id="ARBA00023237"/>
    </source>
</evidence>
<dbReference type="OrthoDB" id="9775455at2"/>
<evidence type="ECO:0000256" key="10">
    <source>
        <dbReference type="RuleBase" id="RU004004"/>
    </source>
</evidence>
<dbReference type="InterPro" id="IPR003522">
    <property type="entry name" value="T3SS_OM_pore_YscC"/>
</dbReference>
<dbReference type="PROSITE" id="PS00875">
    <property type="entry name" value="T2SP_D"/>
    <property type="match status" value="1"/>
</dbReference>
<keyword evidence="7 9" id="KW-0472">Membrane</keyword>
<comment type="caution">
    <text evidence="13">The sequence shown here is derived from an EMBL/GenBank/DDBJ whole genome shotgun (WGS) entry which is preliminary data.</text>
</comment>
<evidence type="ECO:0000259" key="12">
    <source>
        <dbReference type="Pfam" id="PF03958"/>
    </source>
</evidence>
<dbReference type="InterPro" id="IPR038591">
    <property type="entry name" value="NolW-like_sf"/>
</dbReference>